<dbReference type="AlphaFoldDB" id="A0A644UZ50"/>
<dbReference type="EMBL" id="VSSQ01000182">
    <property type="protein sequence ID" value="MPL83933.1"/>
    <property type="molecule type" value="Genomic_DNA"/>
</dbReference>
<gene>
    <name evidence="1" type="ORF">SDC9_29892</name>
</gene>
<proteinExistence type="predicted"/>
<organism evidence="1">
    <name type="scientific">bioreactor metagenome</name>
    <dbReference type="NCBI Taxonomy" id="1076179"/>
    <lineage>
        <taxon>unclassified sequences</taxon>
        <taxon>metagenomes</taxon>
        <taxon>ecological metagenomes</taxon>
    </lineage>
</organism>
<accession>A0A644UZ50</accession>
<name>A0A644UZ50_9ZZZZ</name>
<sequence length="65" mass="6828">MLGWRSITDALVREGTLVPWPGAEVAPGMAYWVTAAEPLPPAAAAMLDWLKTRGAEVGQAPPVAD</sequence>
<protein>
    <recommendedName>
        <fullName evidence="2">LysR substrate-binding domain-containing protein</fullName>
    </recommendedName>
</protein>
<reference evidence="1" key="1">
    <citation type="submission" date="2019-08" db="EMBL/GenBank/DDBJ databases">
        <authorList>
            <person name="Kucharzyk K."/>
            <person name="Murdoch R.W."/>
            <person name="Higgins S."/>
            <person name="Loffler F."/>
        </authorList>
    </citation>
    <scope>NUCLEOTIDE SEQUENCE</scope>
</reference>
<evidence type="ECO:0000313" key="1">
    <source>
        <dbReference type="EMBL" id="MPL83933.1"/>
    </source>
</evidence>
<comment type="caution">
    <text evidence="1">The sequence shown here is derived from an EMBL/GenBank/DDBJ whole genome shotgun (WGS) entry which is preliminary data.</text>
</comment>
<evidence type="ECO:0008006" key="2">
    <source>
        <dbReference type="Google" id="ProtNLM"/>
    </source>
</evidence>